<dbReference type="Proteomes" id="UP000775213">
    <property type="component" value="Unassembled WGS sequence"/>
</dbReference>
<dbReference type="InterPro" id="IPR001623">
    <property type="entry name" value="DnaJ_domain"/>
</dbReference>
<protein>
    <recommendedName>
        <fullName evidence="1">J domain-containing protein</fullName>
    </recommendedName>
</protein>
<evidence type="ECO:0000259" key="1">
    <source>
        <dbReference type="PROSITE" id="PS50076"/>
    </source>
</evidence>
<reference evidence="2 3" key="1">
    <citation type="journal article" date="2021" name="Hortic Res">
        <title>Chromosome-scale assembly of the Dendrobium chrysotoxum genome enhances the understanding of orchid evolution.</title>
        <authorList>
            <person name="Zhang Y."/>
            <person name="Zhang G.Q."/>
            <person name="Zhang D."/>
            <person name="Liu X.D."/>
            <person name="Xu X.Y."/>
            <person name="Sun W.H."/>
            <person name="Yu X."/>
            <person name="Zhu X."/>
            <person name="Wang Z.W."/>
            <person name="Zhao X."/>
            <person name="Zhong W.Y."/>
            <person name="Chen H."/>
            <person name="Yin W.L."/>
            <person name="Huang T."/>
            <person name="Niu S.C."/>
            <person name="Liu Z.J."/>
        </authorList>
    </citation>
    <scope>NUCLEOTIDE SEQUENCE [LARGE SCALE GENOMIC DNA]</scope>
    <source>
        <strain evidence="2">Lindl</strain>
    </source>
</reference>
<dbReference type="GO" id="GO:0005783">
    <property type="term" value="C:endoplasmic reticulum"/>
    <property type="evidence" value="ECO:0007669"/>
    <property type="project" value="UniProtKB-ARBA"/>
</dbReference>
<dbReference type="PROSITE" id="PS00636">
    <property type="entry name" value="DNAJ_1"/>
    <property type="match status" value="1"/>
</dbReference>
<dbReference type="PANTHER" id="PTHR45432">
    <property type="entry name" value="CHAPERONE PROTEIN DNAJ 11, CHLOROPLASTIC-LIKE"/>
    <property type="match status" value="1"/>
</dbReference>
<name>A0AAV7GIW9_DENCH</name>
<comment type="caution">
    <text evidence="2">The sequence shown here is derived from an EMBL/GenBank/DDBJ whole genome shotgun (WGS) entry which is preliminary data.</text>
</comment>
<organism evidence="2 3">
    <name type="scientific">Dendrobium chrysotoxum</name>
    <name type="common">Orchid</name>
    <dbReference type="NCBI Taxonomy" id="161865"/>
    <lineage>
        <taxon>Eukaryota</taxon>
        <taxon>Viridiplantae</taxon>
        <taxon>Streptophyta</taxon>
        <taxon>Embryophyta</taxon>
        <taxon>Tracheophyta</taxon>
        <taxon>Spermatophyta</taxon>
        <taxon>Magnoliopsida</taxon>
        <taxon>Liliopsida</taxon>
        <taxon>Asparagales</taxon>
        <taxon>Orchidaceae</taxon>
        <taxon>Epidendroideae</taxon>
        <taxon>Malaxideae</taxon>
        <taxon>Dendrobiinae</taxon>
        <taxon>Dendrobium</taxon>
    </lineage>
</organism>
<dbReference type="CDD" id="cd06257">
    <property type="entry name" value="DnaJ"/>
    <property type="match status" value="1"/>
</dbReference>
<keyword evidence="3" id="KW-1185">Reference proteome</keyword>
<dbReference type="AlphaFoldDB" id="A0AAV7GIW9"/>
<dbReference type="PRINTS" id="PR00625">
    <property type="entry name" value="JDOMAIN"/>
</dbReference>
<dbReference type="PROSITE" id="PS50076">
    <property type="entry name" value="DNAJ_2"/>
    <property type="match status" value="1"/>
</dbReference>
<feature type="domain" description="J" evidence="1">
    <location>
        <begin position="16"/>
        <end position="79"/>
    </location>
</feature>
<accession>A0AAV7GIW9</accession>
<dbReference type="EMBL" id="JAGFBR010000009">
    <property type="protein sequence ID" value="KAH0461729.1"/>
    <property type="molecule type" value="Genomic_DNA"/>
</dbReference>
<dbReference type="InterPro" id="IPR036869">
    <property type="entry name" value="J_dom_sf"/>
</dbReference>
<dbReference type="InterPro" id="IPR018253">
    <property type="entry name" value="DnaJ_domain_CS"/>
</dbReference>
<dbReference type="Pfam" id="PF00226">
    <property type="entry name" value="DnaJ"/>
    <property type="match status" value="1"/>
</dbReference>
<dbReference type="SUPFAM" id="SSF46565">
    <property type="entry name" value="Chaperone J-domain"/>
    <property type="match status" value="1"/>
</dbReference>
<dbReference type="SMART" id="SM00271">
    <property type="entry name" value="DnaJ"/>
    <property type="match status" value="1"/>
</dbReference>
<evidence type="ECO:0000313" key="3">
    <source>
        <dbReference type="Proteomes" id="UP000775213"/>
    </source>
</evidence>
<dbReference type="Gene3D" id="1.10.287.110">
    <property type="entry name" value="DnaJ domain"/>
    <property type="match status" value="1"/>
</dbReference>
<sequence length="104" mass="11751">MAAPVAERTATTAGRGLYGVLGLSEAASMADIKAAYRSLAKRLHPDVAGDANTRKFVEIQRAYSTLSDSEEKERYDRSIGRVRLGIQRNDRFRTSRRWETDQCW</sequence>
<proteinExistence type="predicted"/>
<evidence type="ECO:0000313" key="2">
    <source>
        <dbReference type="EMBL" id="KAH0461729.1"/>
    </source>
</evidence>
<gene>
    <name evidence="2" type="ORF">IEQ34_009304</name>
</gene>
<dbReference type="PANTHER" id="PTHR45432:SF2">
    <property type="entry name" value="CHAPERONE PROTEIN DNAJ 11, CHLOROPLASTIC"/>
    <property type="match status" value="1"/>
</dbReference>